<sequence length="526" mass="55988">MRLQRLRPRRWRQWTLRSRMVVAIVLMAGVALLVVNVAASSLIKSYLTDKLDEQLSKFGGNGGPGYGNSQNWGSNGSNGSTGGTNGTPIPPPLEEGRVVARYSEDGTRDSRGGFGAVDTTELPLLGDFAQIKARADGKPFTVDGTDGKYRVVVKNATMFDRSTGKDKTMYVLSAESLNKIDATANQMLLLGIGVSGAILLILAIGSAYVVKIGLRPLTRMENLATSIASADPPSGTAADSLVAGRVPDADPHTEAGRLGLALNTMLERIQSALAARAASEQKLRQFLADASHELRTPLTSIRGFAELYRRTGSQGGPEMSEMMSRIEHEAARMGLLVEDLLLLAALDEERPLRAQPVDLLAVAADTISDAHVRNPTRFVALTSFDPVTVIGDDHRLRQVATNLISNAVRHTPEHAKVEVRVAEENLAAVTSLPVATVGVTLPVGTRVAVLEVQDSGPGVPPQHAERIFERLYRADPGRSRAQGGSGLGLSIVAAIVAAHGGRVELYTSPGKGATFRVLLPLMDLPA</sequence>
<evidence type="ECO:0000256" key="4">
    <source>
        <dbReference type="ARBA" id="ARBA00022553"/>
    </source>
</evidence>
<organism evidence="15 16">
    <name type="scientific">Hamadaea flava</name>
    <dbReference type="NCBI Taxonomy" id="1742688"/>
    <lineage>
        <taxon>Bacteria</taxon>
        <taxon>Bacillati</taxon>
        <taxon>Actinomycetota</taxon>
        <taxon>Actinomycetes</taxon>
        <taxon>Micromonosporales</taxon>
        <taxon>Micromonosporaceae</taxon>
        <taxon>Hamadaea</taxon>
    </lineage>
</organism>
<evidence type="ECO:0000256" key="12">
    <source>
        <dbReference type="SAM" id="Phobius"/>
    </source>
</evidence>
<evidence type="ECO:0000256" key="5">
    <source>
        <dbReference type="ARBA" id="ARBA00022679"/>
    </source>
</evidence>
<evidence type="ECO:0000256" key="11">
    <source>
        <dbReference type="SAM" id="MobiDB-lite"/>
    </source>
</evidence>
<dbReference type="SMART" id="SM00387">
    <property type="entry name" value="HATPase_c"/>
    <property type="match status" value="1"/>
</dbReference>
<evidence type="ECO:0000256" key="7">
    <source>
        <dbReference type="ARBA" id="ARBA00022777"/>
    </source>
</evidence>
<evidence type="ECO:0000256" key="10">
    <source>
        <dbReference type="ARBA" id="ARBA00023136"/>
    </source>
</evidence>
<dbReference type="InterPro" id="IPR036890">
    <property type="entry name" value="HATPase_C_sf"/>
</dbReference>
<reference evidence="16" key="1">
    <citation type="journal article" date="2019" name="Int. J. Syst. Evol. Microbiol.">
        <title>The Global Catalogue of Microorganisms (GCM) 10K type strain sequencing project: providing services to taxonomists for standard genome sequencing and annotation.</title>
        <authorList>
            <consortium name="The Broad Institute Genomics Platform"/>
            <consortium name="The Broad Institute Genome Sequencing Center for Infectious Disease"/>
            <person name="Wu L."/>
            <person name="Ma J."/>
        </authorList>
    </citation>
    <scope>NUCLEOTIDE SEQUENCE [LARGE SCALE GENOMIC DNA]</scope>
    <source>
        <strain evidence="16">CGMCC 4.7289</strain>
    </source>
</reference>
<dbReference type="Gene3D" id="1.10.287.130">
    <property type="match status" value="1"/>
</dbReference>
<dbReference type="SMART" id="SM00304">
    <property type="entry name" value="HAMP"/>
    <property type="match status" value="1"/>
</dbReference>
<evidence type="ECO:0000256" key="8">
    <source>
        <dbReference type="ARBA" id="ARBA00022989"/>
    </source>
</evidence>
<dbReference type="SUPFAM" id="SSF47384">
    <property type="entry name" value="Homodimeric domain of signal transducing histidine kinase"/>
    <property type="match status" value="1"/>
</dbReference>
<evidence type="ECO:0000256" key="9">
    <source>
        <dbReference type="ARBA" id="ARBA00023012"/>
    </source>
</evidence>
<dbReference type="InterPro" id="IPR004358">
    <property type="entry name" value="Sig_transdc_His_kin-like_C"/>
</dbReference>
<dbReference type="InterPro" id="IPR050428">
    <property type="entry name" value="TCS_sensor_his_kinase"/>
</dbReference>
<dbReference type="Pfam" id="PF02518">
    <property type="entry name" value="HATPase_c"/>
    <property type="match status" value="1"/>
</dbReference>
<keyword evidence="9" id="KW-0902">Two-component regulatory system</keyword>
<dbReference type="Proteomes" id="UP001595816">
    <property type="component" value="Unassembled WGS sequence"/>
</dbReference>
<gene>
    <name evidence="15" type="ORF">ACFOZ4_01075</name>
</gene>
<comment type="catalytic activity">
    <reaction evidence="1">
        <text>ATP + protein L-histidine = ADP + protein N-phospho-L-histidine.</text>
        <dbReference type="EC" id="2.7.13.3"/>
    </reaction>
</comment>
<keyword evidence="10 12" id="KW-0472">Membrane</keyword>
<dbReference type="EC" id="2.7.13.3" evidence="3"/>
<dbReference type="RefSeq" id="WP_253758945.1">
    <property type="nucleotide sequence ID" value="NZ_JAMZDZ010000001.1"/>
</dbReference>
<comment type="caution">
    <text evidence="15">The sequence shown here is derived from an EMBL/GenBank/DDBJ whole genome shotgun (WGS) entry which is preliminary data.</text>
</comment>
<name>A0ABV8LG36_9ACTN</name>
<dbReference type="Gene3D" id="6.10.340.10">
    <property type="match status" value="1"/>
</dbReference>
<protein>
    <recommendedName>
        <fullName evidence="3">histidine kinase</fullName>
        <ecNumber evidence="3">2.7.13.3</ecNumber>
    </recommendedName>
</protein>
<keyword evidence="5" id="KW-0808">Transferase</keyword>
<dbReference type="PROSITE" id="PS50109">
    <property type="entry name" value="HIS_KIN"/>
    <property type="match status" value="1"/>
</dbReference>
<dbReference type="GO" id="GO:0016301">
    <property type="term" value="F:kinase activity"/>
    <property type="evidence" value="ECO:0007669"/>
    <property type="project" value="UniProtKB-KW"/>
</dbReference>
<dbReference type="InterPro" id="IPR036097">
    <property type="entry name" value="HisK_dim/P_sf"/>
</dbReference>
<evidence type="ECO:0000256" key="6">
    <source>
        <dbReference type="ARBA" id="ARBA00022692"/>
    </source>
</evidence>
<dbReference type="InterPro" id="IPR003594">
    <property type="entry name" value="HATPase_dom"/>
</dbReference>
<comment type="subcellular location">
    <subcellularLocation>
        <location evidence="2">Cell membrane</location>
    </subcellularLocation>
</comment>
<feature type="domain" description="Histidine kinase" evidence="13">
    <location>
        <begin position="289"/>
        <end position="523"/>
    </location>
</feature>
<feature type="transmembrane region" description="Helical" evidence="12">
    <location>
        <begin position="21"/>
        <end position="43"/>
    </location>
</feature>
<dbReference type="InterPro" id="IPR003660">
    <property type="entry name" value="HAMP_dom"/>
</dbReference>
<feature type="compositionally biased region" description="Low complexity" evidence="11">
    <location>
        <begin position="67"/>
        <end position="78"/>
    </location>
</feature>
<evidence type="ECO:0000256" key="1">
    <source>
        <dbReference type="ARBA" id="ARBA00000085"/>
    </source>
</evidence>
<dbReference type="Gene3D" id="3.30.565.10">
    <property type="entry name" value="Histidine kinase-like ATPase, C-terminal domain"/>
    <property type="match status" value="1"/>
</dbReference>
<evidence type="ECO:0000259" key="13">
    <source>
        <dbReference type="PROSITE" id="PS50109"/>
    </source>
</evidence>
<keyword evidence="7 15" id="KW-0418">Kinase</keyword>
<dbReference type="SUPFAM" id="SSF55874">
    <property type="entry name" value="ATPase domain of HSP90 chaperone/DNA topoisomerase II/histidine kinase"/>
    <property type="match status" value="1"/>
</dbReference>
<dbReference type="InterPro" id="IPR005467">
    <property type="entry name" value="His_kinase_dom"/>
</dbReference>
<evidence type="ECO:0000313" key="15">
    <source>
        <dbReference type="EMBL" id="MFC4129200.1"/>
    </source>
</evidence>
<keyword evidence="16" id="KW-1185">Reference proteome</keyword>
<dbReference type="Pfam" id="PF00512">
    <property type="entry name" value="HisKA"/>
    <property type="match status" value="1"/>
</dbReference>
<dbReference type="PANTHER" id="PTHR45436:SF5">
    <property type="entry name" value="SENSOR HISTIDINE KINASE TRCS"/>
    <property type="match status" value="1"/>
</dbReference>
<keyword evidence="6 12" id="KW-0812">Transmembrane</keyword>
<dbReference type="CDD" id="cd00075">
    <property type="entry name" value="HATPase"/>
    <property type="match status" value="1"/>
</dbReference>
<dbReference type="PRINTS" id="PR00344">
    <property type="entry name" value="BCTRLSENSOR"/>
</dbReference>
<proteinExistence type="predicted"/>
<feature type="domain" description="HAMP" evidence="14">
    <location>
        <begin position="211"/>
        <end position="274"/>
    </location>
</feature>
<evidence type="ECO:0000256" key="3">
    <source>
        <dbReference type="ARBA" id="ARBA00012438"/>
    </source>
</evidence>
<keyword evidence="4" id="KW-0597">Phosphoprotein</keyword>
<dbReference type="InterPro" id="IPR003661">
    <property type="entry name" value="HisK_dim/P_dom"/>
</dbReference>
<keyword evidence="8 12" id="KW-1133">Transmembrane helix</keyword>
<accession>A0ABV8LG36</accession>
<evidence type="ECO:0000259" key="14">
    <source>
        <dbReference type="PROSITE" id="PS50885"/>
    </source>
</evidence>
<dbReference type="SMART" id="SM00388">
    <property type="entry name" value="HisKA"/>
    <property type="match status" value="1"/>
</dbReference>
<evidence type="ECO:0000313" key="16">
    <source>
        <dbReference type="Proteomes" id="UP001595816"/>
    </source>
</evidence>
<feature type="transmembrane region" description="Helical" evidence="12">
    <location>
        <begin position="187"/>
        <end position="210"/>
    </location>
</feature>
<dbReference type="PROSITE" id="PS50885">
    <property type="entry name" value="HAMP"/>
    <property type="match status" value="1"/>
</dbReference>
<dbReference type="EMBL" id="JBHSAY010000003">
    <property type="protein sequence ID" value="MFC4129200.1"/>
    <property type="molecule type" value="Genomic_DNA"/>
</dbReference>
<feature type="region of interest" description="Disordered" evidence="11">
    <location>
        <begin position="62"/>
        <end position="94"/>
    </location>
</feature>
<dbReference type="CDD" id="cd00082">
    <property type="entry name" value="HisKA"/>
    <property type="match status" value="1"/>
</dbReference>
<dbReference type="PANTHER" id="PTHR45436">
    <property type="entry name" value="SENSOR HISTIDINE KINASE YKOH"/>
    <property type="match status" value="1"/>
</dbReference>
<evidence type="ECO:0000256" key="2">
    <source>
        <dbReference type="ARBA" id="ARBA00004236"/>
    </source>
</evidence>